<feature type="domain" description="Beta-lactamase-related" evidence="2">
    <location>
        <begin position="33"/>
        <end position="343"/>
    </location>
</feature>
<protein>
    <submittedName>
        <fullName evidence="3">CubicO group peptidase, beta-lactamase class C family</fullName>
    </submittedName>
</protein>
<feature type="signal peptide" evidence="1">
    <location>
        <begin position="1"/>
        <end position="21"/>
    </location>
</feature>
<dbReference type="Pfam" id="PF00144">
    <property type="entry name" value="Beta-lactamase"/>
    <property type="match status" value="1"/>
</dbReference>
<evidence type="ECO:0000313" key="3">
    <source>
        <dbReference type="EMBL" id="SOD50752.1"/>
    </source>
</evidence>
<dbReference type="InterPro" id="IPR050789">
    <property type="entry name" value="Diverse_Enzym_Activities"/>
</dbReference>
<dbReference type="PANTHER" id="PTHR43283">
    <property type="entry name" value="BETA-LACTAMASE-RELATED"/>
    <property type="match status" value="1"/>
</dbReference>
<dbReference type="EMBL" id="OCND01000001">
    <property type="protein sequence ID" value="SOD50752.1"/>
    <property type="molecule type" value="Genomic_DNA"/>
</dbReference>
<sequence>MLRLAKCAIALGAAAALVACAAALERTQDSSIDNVVTSNATIHGIPAQAVVILRNGELVYRRFSGRTSSGGGIPVNEETVFPVFSVSKLFAGTLLLLLVEEGKVDLAAPASRYVADLPPAWHAITVEQFLSHVSGVPEYFDPGNLAKPFPPSLSAVFEHLAAKPLTDPPGTRTRYTQTDFLVIEAIIESVTGRNYGDLVRSRILSPLGLHNTWLGLDGVPQGRLVADYHGEDGRIEPDIPIAWPSYAVAHGDMYSTADDMATFLTTVAEGRLVSRGALMRFWKPYEFPNGNNGYFASGWEYAERDAWHEVGHDGGAKLRVRILFREYLDDHFVIVYLTNGSRDNVWSRTLVDSVQQLVLTQ</sequence>
<dbReference type="SUPFAM" id="SSF56601">
    <property type="entry name" value="beta-lactamase/transpeptidase-like"/>
    <property type="match status" value="1"/>
</dbReference>
<evidence type="ECO:0000259" key="2">
    <source>
        <dbReference type="Pfam" id="PF00144"/>
    </source>
</evidence>
<dbReference type="OrthoDB" id="119951at2"/>
<reference evidence="3 4" key="1">
    <citation type="submission" date="2017-09" db="EMBL/GenBank/DDBJ databases">
        <authorList>
            <person name="Ehlers B."/>
            <person name="Leendertz F.H."/>
        </authorList>
    </citation>
    <scope>NUCLEOTIDE SEQUENCE [LARGE SCALE GENOMIC DNA]</scope>
    <source>
        <strain evidence="3 4">CGMCC 1.10978</strain>
    </source>
</reference>
<proteinExistence type="predicted"/>
<organism evidence="3 4">
    <name type="scientific">Pseudoxanthomonas wuyuanensis</name>
    <dbReference type="NCBI Taxonomy" id="1073196"/>
    <lineage>
        <taxon>Bacteria</taxon>
        <taxon>Pseudomonadati</taxon>
        <taxon>Pseudomonadota</taxon>
        <taxon>Gammaproteobacteria</taxon>
        <taxon>Lysobacterales</taxon>
        <taxon>Lysobacteraceae</taxon>
        <taxon>Pseudoxanthomonas</taxon>
    </lineage>
</organism>
<gene>
    <name evidence="3" type="ORF">SAMN06296416_101305</name>
</gene>
<keyword evidence="1" id="KW-0732">Signal</keyword>
<dbReference type="RefSeq" id="WP_097120107.1">
    <property type="nucleotide sequence ID" value="NZ_OCND01000001.1"/>
</dbReference>
<keyword evidence="4" id="KW-1185">Reference proteome</keyword>
<name>A0A286CWF2_9GAMM</name>
<accession>A0A286CWF2</accession>
<dbReference type="InterPro" id="IPR012338">
    <property type="entry name" value="Beta-lactam/transpept-like"/>
</dbReference>
<dbReference type="AlphaFoldDB" id="A0A286CWF2"/>
<dbReference type="InterPro" id="IPR001466">
    <property type="entry name" value="Beta-lactam-related"/>
</dbReference>
<feature type="chain" id="PRO_5012990385" evidence="1">
    <location>
        <begin position="22"/>
        <end position="361"/>
    </location>
</feature>
<dbReference type="Proteomes" id="UP000219374">
    <property type="component" value="Unassembled WGS sequence"/>
</dbReference>
<evidence type="ECO:0000313" key="4">
    <source>
        <dbReference type="Proteomes" id="UP000219374"/>
    </source>
</evidence>
<dbReference type="Gene3D" id="3.40.710.10">
    <property type="entry name" value="DD-peptidase/beta-lactamase superfamily"/>
    <property type="match status" value="1"/>
</dbReference>
<dbReference type="PROSITE" id="PS51257">
    <property type="entry name" value="PROKAR_LIPOPROTEIN"/>
    <property type="match status" value="1"/>
</dbReference>
<evidence type="ECO:0000256" key="1">
    <source>
        <dbReference type="SAM" id="SignalP"/>
    </source>
</evidence>